<dbReference type="InterPro" id="IPR007627">
    <property type="entry name" value="RNA_pol_sigma70_r2"/>
</dbReference>
<dbReference type="InterPro" id="IPR039425">
    <property type="entry name" value="RNA_pol_sigma-70-like"/>
</dbReference>
<keyword evidence="2" id="KW-0805">Transcription regulation</keyword>
<dbReference type="InterPro" id="IPR013325">
    <property type="entry name" value="RNA_pol_sigma_r2"/>
</dbReference>
<proteinExistence type="inferred from homology"/>
<dbReference type="PANTHER" id="PTHR43133">
    <property type="entry name" value="RNA POLYMERASE ECF-TYPE SIGMA FACTO"/>
    <property type="match status" value="1"/>
</dbReference>
<evidence type="ECO:0000313" key="7">
    <source>
        <dbReference type="EMBL" id="MFD2311099.1"/>
    </source>
</evidence>
<dbReference type="InterPro" id="IPR036388">
    <property type="entry name" value="WH-like_DNA-bd_sf"/>
</dbReference>
<keyword evidence="3" id="KW-0731">Sigma factor</keyword>
<name>A0ABW5EI35_9GAMM</name>
<gene>
    <name evidence="7" type="ORF">ACFSKX_11795</name>
</gene>
<dbReference type="NCBIfam" id="TIGR02937">
    <property type="entry name" value="sigma70-ECF"/>
    <property type="match status" value="1"/>
</dbReference>
<evidence type="ECO:0000259" key="6">
    <source>
        <dbReference type="PROSITE" id="PS00622"/>
    </source>
</evidence>
<dbReference type="InterPro" id="IPR014284">
    <property type="entry name" value="RNA_pol_sigma-70_dom"/>
</dbReference>
<evidence type="ECO:0000256" key="5">
    <source>
        <dbReference type="SAM" id="MobiDB-lite"/>
    </source>
</evidence>
<evidence type="ECO:0000256" key="2">
    <source>
        <dbReference type="ARBA" id="ARBA00023015"/>
    </source>
</evidence>
<dbReference type="PROSITE" id="PS00622">
    <property type="entry name" value="HTH_LUXR_1"/>
    <property type="match status" value="1"/>
</dbReference>
<accession>A0ABW5EI35</accession>
<evidence type="ECO:0000256" key="1">
    <source>
        <dbReference type="ARBA" id="ARBA00010641"/>
    </source>
</evidence>
<dbReference type="Gene3D" id="1.10.1740.10">
    <property type="match status" value="1"/>
</dbReference>
<dbReference type="Pfam" id="PF04542">
    <property type="entry name" value="Sigma70_r2"/>
    <property type="match status" value="1"/>
</dbReference>
<dbReference type="PANTHER" id="PTHR43133:SF45">
    <property type="entry name" value="RNA POLYMERASE ECF-TYPE SIGMA FACTOR"/>
    <property type="match status" value="1"/>
</dbReference>
<dbReference type="Gene3D" id="1.10.10.10">
    <property type="entry name" value="Winged helix-like DNA-binding domain superfamily/Winged helix DNA-binding domain"/>
    <property type="match status" value="1"/>
</dbReference>
<keyword evidence="8" id="KW-1185">Reference proteome</keyword>
<evidence type="ECO:0000313" key="8">
    <source>
        <dbReference type="Proteomes" id="UP001597425"/>
    </source>
</evidence>
<evidence type="ECO:0000256" key="4">
    <source>
        <dbReference type="ARBA" id="ARBA00023163"/>
    </source>
</evidence>
<dbReference type="InterPro" id="IPR013324">
    <property type="entry name" value="RNA_pol_sigma_r3/r4-like"/>
</dbReference>
<dbReference type="Proteomes" id="UP001597425">
    <property type="component" value="Unassembled WGS sequence"/>
</dbReference>
<comment type="caution">
    <text evidence="7">The sequence shown here is derived from an EMBL/GenBank/DDBJ whole genome shotgun (WGS) entry which is preliminary data.</text>
</comment>
<keyword evidence="4" id="KW-0804">Transcription</keyword>
<organism evidence="7 8">
    <name type="scientific">Microbulbifer halophilus</name>
    <dbReference type="NCBI Taxonomy" id="453963"/>
    <lineage>
        <taxon>Bacteria</taxon>
        <taxon>Pseudomonadati</taxon>
        <taxon>Pseudomonadota</taxon>
        <taxon>Gammaproteobacteria</taxon>
        <taxon>Cellvibrionales</taxon>
        <taxon>Microbulbiferaceae</taxon>
        <taxon>Microbulbifer</taxon>
    </lineage>
</organism>
<protein>
    <submittedName>
        <fullName evidence="7">RNA polymerase sigma factor</fullName>
    </submittedName>
</protein>
<evidence type="ECO:0000256" key="3">
    <source>
        <dbReference type="ARBA" id="ARBA00023082"/>
    </source>
</evidence>
<sequence length="163" mass="18243">MFQQLVSDHGAGIARVAGSYVRSRAEREDLLQDIWLAIWRALPSFRGDASLKTFVFRIAHNRSVTTLARRRPDGAAAEEMEQLVDSSPGPAQRLASQRDSERLLAAVQRLPLGLRQTLTLRLEGLSYAEISEVLGISESNVAVRLNRARQRLSDRLGGRDHRE</sequence>
<comment type="similarity">
    <text evidence="1">Belongs to the sigma-70 factor family. ECF subfamily.</text>
</comment>
<reference evidence="8" key="1">
    <citation type="journal article" date="2019" name="Int. J. Syst. Evol. Microbiol.">
        <title>The Global Catalogue of Microorganisms (GCM) 10K type strain sequencing project: providing services to taxonomists for standard genome sequencing and annotation.</title>
        <authorList>
            <consortium name="The Broad Institute Genomics Platform"/>
            <consortium name="The Broad Institute Genome Sequencing Center for Infectious Disease"/>
            <person name="Wu L."/>
            <person name="Ma J."/>
        </authorList>
    </citation>
    <scope>NUCLEOTIDE SEQUENCE [LARGE SCALE GENOMIC DNA]</scope>
    <source>
        <strain evidence="8">KCTC 12848</strain>
    </source>
</reference>
<dbReference type="Pfam" id="PF08281">
    <property type="entry name" value="Sigma70_r4_2"/>
    <property type="match status" value="1"/>
</dbReference>
<dbReference type="SUPFAM" id="SSF88659">
    <property type="entry name" value="Sigma3 and sigma4 domains of RNA polymerase sigma factors"/>
    <property type="match status" value="1"/>
</dbReference>
<dbReference type="SUPFAM" id="SSF88946">
    <property type="entry name" value="Sigma2 domain of RNA polymerase sigma factors"/>
    <property type="match status" value="1"/>
</dbReference>
<dbReference type="InterPro" id="IPR013249">
    <property type="entry name" value="RNA_pol_sigma70_r4_t2"/>
</dbReference>
<dbReference type="CDD" id="cd06171">
    <property type="entry name" value="Sigma70_r4"/>
    <property type="match status" value="1"/>
</dbReference>
<dbReference type="InterPro" id="IPR000792">
    <property type="entry name" value="Tscrpt_reg_LuxR_C"/>
</dbReference>
<dbReference type="EMBL" id="JBHUJD010000014">
    <property type="protein sequence ID" value="MFD2311099.1"/>
    <property type="molecule type" value="Genomic_DNA"/>
</dbReference>
<feature type="domain" description="HTH luxR-type" evidence="6">
    <location>
        <begin position="124"/>
        <end position="151"/>
    </location>
</feature>
<feature type="region of interest" description="Disordered" evidence="5">
    <location>
        <begin position="78"/>
        <end position="97"/>
    </location>
</feature>
<dbReference type="RefSeq" id="WP_265721168.1">
    <property type="nucleotide sequence ID" value="NZ_JAPIVK010000009.1"/>
</dbReference>